<comment type="caution">
    <text evidence="3">The sequence shown here is derived from an EMBL/GenBank/DDBJ whole genome shotgun (WGS) entry which is preliminary data.</text>
</comment>
<name>A0A1E1L702_9HELO</name>
<dbReference type="PANTHER" id="PTHR21367">
    <property type="entry name" value="ARGININE-TRNA-PROTEIN TRANSFERASE 1"/>
    <property type="match status" value="1"/>
</dbReference>
<comment type="similarity">
    <text evidence="1">Belongs to the R-transferase family.</text>
</comment>
<dbReference type="InterPro" id="IPR017137">
    <property type="entry name" value="Arg-tRNA-P_Trfase_1_euk"/>
</dbReference>
<dbReference type="InterPro" id="IPR016181">
    <property type="entry name" value="Acyl_CoA_acyltransferase"/>
</dbReference>
<keyword evidence="1 3" id="KW-0808">Transferase</keyword>
<reference evidence="4" key="1">
    <citation type="submission" date="2016-03" db="EMBL/GenBank/DDBJ databases">
        <authorList>
            <person name="Ploux O."/>
        </authorList>
    </citation>
    <scope>NUCLEOTIDE SEQUENCE [LARGE SCALE GENOMIC DNA]</scope>
    <source>
        <strain evidence="4">UK7</strain>
    </source>
</reference>
<dbReference type="STRING" id="914237.A0A1E1L702"/>
<evidence type="ECO:0000259" key="2">
    <source>
        <dbReference type="Pfam" id="PF04377"/>
    </source>
</evidence>
<comment type="catalytic activity">
    <reaction evidence="1">
        <text>an N-terminal L-alpha-aminoacyl-[protein] + L-arginyl-tRNA(Arg) = an N-terminal L-arginyl-L-aminoacyl-[protein] + tRNA(Arg) + H(+)</text>
        <dbReference type="Rhea" id="RHEA:10208"/>
        <dbReference type="Rhea" id="RHEA-COMP:9658"/>
        <dbReference type="Rhea" id="RHEA-COMP:9673"/>
        <dbReference type="Rhea" id="RHEA-COMP:10636"/>
        <dbReference type="Rhea" id="RHEA-COMP:10638"/>
        <dbReference type="ChEBI" id="CHEBI:15378"/>
        <dbReference type="ChEBI" id="CHEBI:78442"/>
        <dbReference type="ChEBI" id="CHEBI:78513"/>
        <dbReference type="ChEBI" id="CHEBI:78597"/>
        <dbReference type="ChEBI" id="CHEBI:83562"/>
        <dbReference type="EC" id="2.3.2.8"/>
    </reaction>
</comment>
<comment type="function">
    <text evidence="1">Involved in the post-translational conjugation of arginine to the N-terminal aspartate or glutamate of a protein. This arginylation is required for degradation of the protein via the ubiquitin pathway.</text>
</comment>
<dbReference type="Pfam" id="PF04377">
    <property type="entry name" value="ATE_C"/>
    <property type="match status" value="1"/>
</dbReference>
<feature type="domain" description="N-end rule aminoacyl transferase C-terminal" evidence="2">
    <location>
        <begin position="115"/>
        <end position="250"/>
    </location>
</feature>
<dbReference type="EMBL" id="FJUW01000038">
    <property type="protein sequence ID" value="CZT06346.1"/>
    <property type="molecule type" value="Genomic_DNA"/>
</dbReference>
<keyword evidence="4" id="KW-1185">Reference proteome</keyword>
<evidence type="ECO:0000313" key="3">
    <source>
        <dbReference type="EMBL" id="CZT06346.1"/>
    </source>
</evidence>
<accession>A0A1E1L702</accession>
<sequence length="395" mass="44958">MQTEAPTAYSLLTPIGYSNGSCGYCGKKPGNSDQFHASKDQRQVQNRFTKNILGDTYIKEAARLYPRSREQAKKRNTDFDIVERVHECEKGQLKTPPVPAHDYNVTLESNEFTEEKYLLFENYQRVVHHEPPHKITKHGFKSFLCASPLLRSKEMFDGLERLLGSYHQCYRIDGKLVAVGVLDLLPQCVSAVYFMYHESVHQHGLGKLGALTEIALAKEQGYRWWYAGFYIHSCVKMRYKGDFSPQYILDPESYTWDPLDSEVKRRLDEKKYLSLSRERAGKAEERTVETEEQFTAMGTSNSVFENSDGEASLFDPDIPLFARSMPGILTKAQLQDDVDLDTMELLVRGTQAEAHQLVSWSTSDINDSHSVKCILAELAAAVGPELIKEMRVEFG</sequence>
<dbReference type="Proteomes" id="UP000178129">
    <property type="component" value="Unassembled WGS sequence"/>
</dbReference>
<dbReference type="GO" id="GO:0005737">
    <property type="term" value="C:cytoplasm"/>
    <property type="evidence" value="ECO:0007669"/>
    <property type="project" value="TreeGrafter"/>
</dbReference>
<gene>
    <name evidence="3" type="ORF">RCO7_03346</name>
</gene>
<dbReference type="InParanoid" id="A0A1E1L702"/>
<protein>
    <recommendedName>
        <fullName evidence="1">Arginyl-tRNA--protein transferase 1</fullName>
        <shortName evidence="1">Arginyltransferase 1</shortName>
        <shortName evidence="1">R-transferase 1</shortName>
        <ecNumber evidence="1">2.3.2.8</ecNumber>
    </recommendedName>
    <alternativeName>
        <fullName evidence="1">Arginine-tRNA--protein transferase 1</fullName>
    </alternativeName>
</protein>
<dbReference type="AlphaFoldDB" id="A0A1E1L702"/>
<dbReference type="EC" id="2.3.2.8" evidence="1"/>
<evidence type="ECO:0000313" key="4">
    <source>
        <dbReference type="Proteomes" id="UP000178129"/>
    </source>
</evidence>
<evidence type="ECO:0000256" key="1">
    <source>
        <dbReference type="PIRNR" id="PIRNR037207"/>
    </source>
</evidence>
<dbReference type="InterPro" id="IPR030700">
    <property type="entry name" value="N-end_Aminoacyl_Trfase"/>
</dbReference>
<dbReference type="SUPFAM" id="SSF55729">
    <property type="entry name" value="Acyl-CoA N-acyltransferases (Nat)"/>
    <property type="match status" value="1"/>
</dbReference>
<organism evidence="3 4">
    <name type="scientific">Rhynchosporium graminicola</name>
    <dbReference type="NCBI Taxonomy" id="2792576"/>
    <lineage>
        <taxon>Eukaryota</taxon>
        <taxon>Fungi</taxon>
        <taxon>Dikarya</taxon>
        <taxon>Ascomycota</taxon>
        <taxon>Pezizomycotina</taxon>
        <taxon>Leotiomycetes</taxon>
        <taxon>Helotiales</taxon>
        <taxon>Ploettnerulaceae</taxon>
        <taxon>Rhynchosporium</taxon>
    </lineage>
</organism>
<dbReference type="GO" id="GO:0004057">
    <property type="term" value="F:arginyl-tRNA--protein transferase activity"/>
    <property type="evidence" value="ECO:0007669"/>
    <property type="project" value="UniProtKB-EC"/>
</dbReference>
<dbReference type="PIRSF" id="PIRSF037207">
    <property type="entry name" value="ATE1_euk"/>
    <property type="match status" value="1"/>
</dbReference>
<keyword evidence="1" id="KW-0833">Ubl conjugation pathway</keyword>
<dbReference type="InterPro" id="IPR007472">
    <property type="entry name" value="N-end_Aminoacyl_Trfase_C"/>
</dbReference>
<proteinExistence type="inferred from homology"/>
<dbReference type="PANTHER" id="PTHR21367:SF1">
    <property type="entry name" value="ARGINYL-TRNA--PROTEIN TRANSFERASE 1"/>
    <property type="match status" value="1"/>
</dbReference>
<keyword evidence="1" id="KW-0012">Acyltransferase</keyword>